<keyword evidence="1" id="KW-0808">Transferase</keyword>
<gene>
    <name evidence="3" type="ORF">IQ782_27085</name>
</gene>
<reference evidence="3 4" key="1">
    <citation type="journal article" date="2021" name="Int. J. Syst. Evol. Microbiol.">
        <title>Salipiger mangrovisoli sp. nov., isolated from mangrove soil and the proposal for the reclassification of Paraphaeobacter pallidus as Salipiger pallidus comb. nov.</title>
        <authorList>
            <person name="Du J."/>
            <person name="Liu Y."/>
            <person name="Pei T."/>
            <person name="Deng M.R."/>
            <person name="Zhu H."/>
        </authorList>
    </citation>
    <scope>NUCLEOTIDE SEQUENCE [LARGE SCALE GENOMIC DNA]</scope>
    <source>
        <strain evidence="3 4">6D45A</strain>
    </source>
</reference>
<dbReference type="PANTHER" id="PTHR32125:SF4">
    <property type="entry name" value="2-C-METHYL-D-ERYTHRITOL 4-PHOSPHATE CYTIDYLYLTRANSFERASE, CHLOROPLASTIC"/>
    <property type="match status" value="1"/>
</dbReference>
<dbReference type="Proteomes" id="UP000607796">
    <property type="component" value="Unassembled WGS sequence"/>
</dbReference>
<dbReference type="InterPro" id="IPR034683">
    <property type="entry name" value="IspD/TarI"/>
</dbReference>
<accession>A0ABR9XAM2</accession>
<dbReference type="SUPFAM" id="SSF53448">
    <property type="entry name" value="Nucleotide-diphospho-sugar transferases"/>
    <property type="match status" value="1"/>
</dbReference>
<evidence type="ECO:0000313" key="3">
    <source>
        <dbReference type="EMBL" id="MBE9640522.1"/>
    </source>
</evidence>
<protein>
    <submittedName>
        <fullName evidence="3">2-C-methyl-D-erythritol 4-phosphate cytidylyltransferase</fullName>
    </submittedName>
</protein>
<dbReference type="Gene3D" id="3.90.550.10">
    <property type="entry name" value="Spore Coat Polysaccharide Biosynthesis Protein SpsA, Chain A"/>
    <property type="match status" value="1"/>
</dbReference>
<comment type="caution">
    <text evidence="3">The sequence shown here is derived from an EMBL/GenBank/DDBJ whole genome shotgun (WGS) entry which is preliminary data.</text>
</comment>
<dbReference type="Pfam" id="PF01128">
    <property type="entry name" value="IspD"/>
    <property type="match status" value="1"/>
</dbReference>
<keyword evidence="4" id="KW-1185">Reference proteome</keyword>
<keyword evidence="2 3" id="KW-0548">Nucleotidyltransferase</keyword>
<dbReference type="InterPro" id="IPR050088">
    <property type="entry name" value="IspD/TarI_cytidylyltransf_bact"/>
</dbReference>
<evidence type="ECO:0000256" key="1">
    <source>
        <dbReference type="ARBA" id="ARBA00022679"/>
    </source>
</evidence>
<organism evidence="3 4">
    <name type="scientific">Salipiger mangrovisoli</name>
    <dbReference type="NCBI Taxonomy" id="2865933"/>
    <lineage>
        <taxon>Bacteria</taxon>
        <taxon>Pseudomonadati</taxon>
        <taxon>Pseudomonadota</taxon>
        <taxon>Alphaproteobacteria</taxon>
        <taxon>Rhodobacterales</taxon>
        <taxon>Roseobacteraceae</taxon>
        <taxon>Salipiger</taxon>
    </lineage>
</organism>
<sequence>MRHTQVTPHVSFALLSGGTGSRAAHSEPKQFYSLGGHPMVAHSLIPAVQEARIGEIIINAPDGFEDRTREIMDAYCGGKPYKIVPCGATRQESCRILAEAAEFDTLVLHEAARPFMGKILLSEIIDAGEINIGYCAPIPFSMCKIDAYSGQLVANIPRSEIFNIQLPQKFSTPILIEAHRKAAALGREYTEDTVLVSEMLGTSIHTLEGPSRNIKVTTPEDFHIAESILKKVQMT</sequence>
<proteinExistence type="predicted"/>
<evidence type="ECO:0000256" key="2">
    <source>
        <dbReference type="ARBA" id="ARBA00022695"/>
    </source>
</evidence>
<dbReference type="EMBL" id="JADFFK010000035">
    <property type="protein sequence ID" value="MBE9640522.1"/>
    <property type="molecule type" value="Genomic_DNA"/>
</dbReference>
<dbReference type="GO" id="GO:0016779">
    <property type="term" value="F:nucleotidyltransferase activity"/>
    <property type="evidence" value="ECO:0007669"/>
    <property type="project" value="UniProtKB-KW"/>
</dbReference>
<dbReference type="RefSeq" id="WP_194137789.1">
    <property type="nucleotide sequence ID" value="NZ_JADFFK010000035.1"/>
</dbReference>
<dbReference type="PANTHER" id="PTHR32125">
    <property type="entry name" value="2-C-METHYL-D-ERYTHRITOL 4-PHOSPHATE CYTIDYLYLTRANSFERASE, CHLOROPLASTIC"/>
    <property type="match status" value="1"/>
</dbReference>
<dbReference type="InterPro" id="IPR029044">
    <property type="entry name" value="Nucleotide-diphossugar_trans"/>
</dbReference>
<evidence type="ECO:0000313" key="4">
    <source>
        <dbReference type="Proteomes" id="UP000607796"/>
    </source>
</evidence>
<name>A0ABR9XAM2_9RHOB</name>